<dbReference type="InterPro" id="IPR003399">
    <property type="entry name" value="Mce/MlaD"/>
</dbReference>
<dbReference type="RefSeq" id="WP_310298559.1">
    <property type="nucleotide sequence ID" value="NZ_BAAAPS010000002.1"/>
</dbReference>
<name>A0ABU2BR50_9ACTN</name>
<accession>A0ABU2BR50</accession>
<protein>
    <submittedName>
        <fullName evidence="2">Phospholipid/cholesterol/gamma-HCH transport system substrate-binding protein</fullName>
    </submittedName>
</protein>
<sequence length="415" mass="44455">MTSSVRRRLIAFVVISAVGVLYASANYLGLVDRILGRGFTVTAVLPTTGGLYEGSEVTYRGVQIGKVHSMVPRGDQVAVRLDLEDRARVPQDSPMFVHNGSAVGEQYLDFEPPSDKGPFLGQGDTITGNDASIPVDEGDLLVDLNRFVGSVDRANLKTTISELGAMFNDTGRPLGHLIDGSGRLIDAADANQAQTIRLLRNGRTVLRTQAANADNIKAFASGLAEISGALRSRDPQLRQVLQGGPGAAREVQALMKDLEPTLPVLLGNLVTVNQVTVARLASVEQLLVTYPVIIASGFSGTTKDGYGHVHLEYTNDPPPCTAGYKPESQWRSPLDLRDAPTYLKAHCASPSPYTSRGSKYAPAPKTRSYRVAPYDPRTGTVVGTPDQVVVSGLGASDVYGKDAWKWMLIGPTLEQ</sequence>
<evidence type="ECO:0000259" key="1">
    <source>
        <dbReference type="Pfam" id="PF02470"/>
    </source>
</evidence>
<comment type="caution">
    <text evidence="2">The sequence shown here is derived from an EMBL/GenBank/DDBJ whole genome shotgun (WGS) entry which is preliminary data.</text>
</comment>
<reference evidence="2 3" key="1">
    <citation type="submission" date="2023-07" db="EMBL/GenBank/DDBJ databases">
        <title>Sequencing the genomes of 1000 actinobacteria strains.</title>
        <authorList>
            <person name="Klenk H.-P."/>
        </authorList>
    </citation>
    <scope>NUCLEOTIDE SEQUENCE [LARGE SCALE GENOMIC DNA]</scope>
    <source>
        <strain evidence="2 3">DSM 19426</strain>
    </source>
</reference>
<evidence type="ECO:0000313" key="2">
    <source>
        <dbReference type="EMBL" id="MDR7361102.1"/>
    </source>
</evidence>
<proteinExistence type="predicted"/>
<gene>
    <name evidence="2" type="ORF">J2S63_000655</name>
</gene>
<dbReference type="InterPro" id="IPR052336">
    <property type="entry name" value="MlaD_Phospholipid_Transporter"/>
</dbReference>
<dbReference type="PANTHER" id="PTHR33371">
    <property type="entry name" value="INTERMEMBRANE PHOSPHOLIPID TRANSPORT SYSTEM BINDING PROTEIN MLAD-RELATED"/>
    <property type="match status" value="1"/>
</dbReference>
<dbReference type="InterPro" id="IPR005693">
    <property type="entry name" value="Mce"/>
</dbReference>
<dbReference type="NCBIfam" id="TIGR00996">
    <property type="entry name" value="Mtu_fam_mce"/>
    <property type="match status" value="1"/>
</dbReference>
<dbReference type="Proteomes" id="UP001183648">
    <property type="component" value="Unassembled WGS sequence"/>
</dbReference>
<evidence type="ECO:0000313" key="3">
    <source>
        <dbReference type="Proteomes" id="UP001183648"/>
    </source>
</evidence>
<organism evidence="2 3">
    <name type="scientific">Nocardioides marmoribigeumensis</name>
    <dbReference type="NCBI Taxonomy" id="433649"/>
    <lineage>
        <taxon>Bacteria</taxon>
        <taxon>Bacillati</taxon>
        <taxon>Actinomycetota</taxon>
        <taxon>Actinomycetes</taxon>
        <taxon>Propionibacteriales</taxon>
        <taxon>Nocardioidaceae</taxon>
        <taxon>Nocardioides</taxon>
    </lineage>
</organism>
<dbReference type="PANTHER" id="PTHR33371:SF16">
    <property type="entry name" value="MCE-FAMILY PROTEIN MCE3F"/>
    <property type="match status" value="1"/>
</dbReference>
<keyword evidence="3" id="KW-1185">Reference proteome</keyword>
<dbReference type="Pfam" id="PF02470">
    <property type="entry name" value="MlaD"/>
    <property type="match status" value="1"/>
</dbReference>
<feature type="domain" description="Mce/MlaD" evidence="1">
    <location>
        <begin position="38"/>
        <end position="113"/>
    </location>
</feature>
<dbReference type="EMBL" id="JAVDYG010000001">
    <property type="protein sequence ID" value="MDR7361102.1"/>
    <property type="molecule type" value="Genomic_DNA"/>
</dbReference>